<evidence type="ECO:0000313" key="10">
    <source>
        <dbReference type="EMBL" id="KAG6421679.1"/>
    </source>
</evidence>
<organism evidence="10">
    <name type="scientific">Salvia splendens</name>
    <name type="common">Scarlet sage</name>
    <dbReference type="NCBI Taxonomy" id="180675"/>
    <lineage>
        <taxon>Eukaryota</taxon>
        <taxon>Viridiplantae</taxon>
        <taxon>Streptophyta</taxon>
        <taxon>Embryophyta</taxon>
        <taxon>Tracheophyta</taxon>
        <taxon>Spermatophyta</taxon>
        <taxon>Magnoliopsida</taxon>
        <taxon>eudicotyledons</taxon>
        <taxon>Gunneridae</taxon>
        <taxon>Pentapetalae</taxon>
        <taxon>asterids</taxon>
        <taxon>lamiids</taxon>
        <taxon>Lamiales</taxon>
        <taxon>Lamiaceae</taxon>
        <taxon>Nepetoideae</taxon>
        <taxon>Mentheae</taxon>
        <taxon>Salviinae</taxon>
        <taxon>Salvia</taxon>
        <taxon>Salvia subgen. Calosphace</taxon>
        <taxon>core Calosphace</taxon>
    </lineage>
</organism>
<dbReference type="InterPro" id="IPR001611">
    <property type="entry name" value="Leu-rich_rpt"/>
</dbReference>
<evidence type="ECO:0000256" key="9">
    <source>
        <dbReference type="SAM" id="MobiDB-lite"/>
    </source>
</evidence>
<keyword evidence="5" id="KW-0732">Signal</keyword>
<protein>
    <submittedName>
        <fullName evidence="10">Uncharacterized protein</fullName>
    </submittedName>
</protein>
<sequence>MVTTKQELKADCDILTWHDPKRVTDTWKGDICYDNTKYKGFICDTTIKERKLLVALVNFNNYEFQGFPHTPLALHNFLENLTEIIAFHSNSNFFSGGIPLGLDQIRSLFELDLSNNNLNGSFPNEVLVATNLTFLDLRFNHLSGPLNPRVFNLDLNILFLNNNYFTGPIPPALGQTPALYVTLANNLFTGPIPATIGNAKNTLLEILLLGNRLTGTLPYEIGLLEKATLFDASVNKITGQIPHSFGCLKSIKYLNMSMNQLCGPVPEPLCRLPRLVKLTLSDNFITQVGPACRKLIERKVLDVGRNCILDLPNQKSKEMCAGFFHKRPCQEPAYLNKIPCDLKSGKEPEPEPERKLMEKPRSYAALELQG</sequence>
<dbReference type="InterPro" id="IPR032675">
    <property type="entry name" value="LRR_dom_sf"/>
</dbReference>
<evidence type="ECO:0000256" key="6">
    <source>
        <dbReference type="ARBA" id="ARBA00022737"/>
    </source>
</evidence>
<reference evidence="10" key="2">
    <citation type="submission" date="2020-08" db="EMBL/GenBank/DDBJ databases">
        <title>Plant Genome Project.</title>
        <authorList>
            <person name="Zhang R.-G."/>
        </authorList>
    </citation>
    <scope>NUCLEOTIDE SEQUENCE</scope>
    <source>
        <strain evidence="10">Huo1</strain>
        <tissue evidence="10">Leaf</tissue>
    </source>
</reference>
<dbReference type="GO" id="GO:0016020">
    <property type="term" value="C:membrane"/>
    <property type="evidence" value="ECO:0007669"/>
    <property type="project" value="UniProtKB-SubCell"/>
</dbReference>
<dbReference type="PANTHER" id="PTHR32093">
    <property type="entry name" value="LEUCINE-RICH REPEAT EXTENSIN-LIKE PROTEIN 3-RELATED"/>
    <property type="match status" value="1"/>
</dbReference>
<dbReference type="FunFam" id="3.80.10.10:FF:000041">
    <property type="entry name" value="LRR receptor-like serine/threonine-protein kinase ERECTA"/>
    <property type="match status" value="1"/>
</dbReference>
<feature type="compositionally biased region" description="Basic and acidic residues" evidence="9">
    <location>
        <begin position="343"/>
        <end position="361"/>
    </location>
</feature>
<keyword evidence="7" id="KW-0472">Membrane</keyword>
<evidence type="ECO:0000256" key="1">
    <source>
        <dbReference type="ARBA" id="ARBA00004370"/>
    </source>
</evidence>
<evidence type="ECO:0000313" key="11">
    <source>
        <dbReference type="Proteomes" id="UP000298416"/>
    </source>
</evidence>
<name>A0A8X8ZZP8_SALSN</name>
<evidence type="ECO:0000256" key="7">
    <source>
        <dbReference type="ARBA" id="ARBA00023136"/>
    </source>
</evidence>
<evidence type="ECO:0000256" key="2">
    <source>
        <dbReference type="ARBA" id="ARBA00004613"/>
    </source>
</evidence>
<dbReference type="EMBL" id="PNBA02000006">
    <property type="protein sequence ID" value="KAG6421679.1"/>
    <property type="molecule type" value="Genomic_DNA"/>
</dbReference>
<dbReference type="PANTHER" id="PTHR32093:SF122">
    <property type="entry name" value="LEUCINE-RICH REPEAT-CONTAINING N-TERMINAL PLANT-TYPE DOMAIN-CONTAINING PROTEIN"/>
    <property type="match status" value="1"/>
</dbReference>
<dbReference type="AlphaFoldDB" id="A0A8X8ZZP8"/>
<comment type="caution">
    <text evidence="10">The sequence shown here is derived from an EMBL/GenBank/DDBJ whole genome shotgun (WGS) entry which is preliminary data.</text>
</comment>
<keyword evidence="3" id="KW-0964">Secreted</keyword>
<dbReference type="InterPro" id="IPR051582">
    <property type="entry name" value="LRR_extensin-like_regulator"/>
</dbReference>
<gene>
    <name evidence="10" type="ORF">SASPL_118236</name>
</gene>
<dbReference type="Gene3D" id="3.80.10.10">
    <property type="entry name" value="Ribonuclease Inhibitor"/>
    <property type="match status" value="2"/>
</dbReference>
<dbReference type="GO" id="GO:0005576">
    <property type="term" value="C:extracellular region"/>
    <property type="evidence" value="ECO:0007669"/>
    <property type="project" value="UniProtKB-SubCell"/>
</dbReference>
<evidence type="ECO:0000256" key="4">
    <source>
        <dbReference type="ARBA" id="ARBA00022614"/>
    </source>
</evidence>
<evidence type="ECO:0000256" key="8">
    <source>
        <dbReference type="ARBA" id="ARBA00023180"/>
    </source>
</evidence>
<dbReference type="SUPFAM" id="SSF52058">
    <property type="entry name" value="L domain-like"/>
    <property type="match status" value="1"/>
</dbReference>
<reference evidence="10" key="1">
    <citation type="submission" date="2018-01" db="EMBL/GenBank/DDBJ databases">
        <authorList>
            <person name="Mao J.F."/>
        </authorList>
    </citation>
    <scope>NUCLEOTIDE SEQUENCE</scope>
    <source>
        <strain evidence="10">Huo1</strain>
        <tissue evidence="10">Leaf</tissue>
    </source>
</reference>
<feature type="region of interest" description="Disordered" evidence="9">
    <location>
        <begin position="341"/>
        <end position="370"/>
    </location>
</feature>
<proteinExistence type="predicted"/>
<keyword evidence="6" id="KW-0677">Repeat</keyword>
<evidence type="ECO:0000256" key="3">
    <source>
        <dbReference type="ARBA" id="ARBA00022525"/>
    </source>
</evidence>
<keyword evidence="8" id="KW-0325">Glycoprotein</keyword>
<comment type="subcellular location">
    <subcellularLocation>
        <location evidence="1">Membrane</location>
    </subcellularLocation>
    <subcellularLocation>
        <location evidence="2">Secreted</location>
    </subcellularLocation>
</comment>
<evidence type="ECO:0000256" key="5">
    <source>
        <dbReference type="ARBA" id="ARBA00022729"/>
    </source>
</evidence>
<dbReference type="Pfam" id="PF00560">
    <property type="entry name" value="LRR_1"/>
    <property type="match status" value="4"/>
</dbReference>
<accession>A0A8X8ZZP8</accession>
<keyword evidence="4" id="KW-0433">Leucine-rich repeat</keyword>
<keyword evidence="11" id="KW-1185">Reference proteome</keyword>
<dbReference type="Proteomes" id="UP000298416">
    <property type="component" value="Unassembled WGS sequence"/>
</dbReference>